<dbReference type="InterPro" id="IPR013022">
    <property type="entry name" value="Xyl_isomerase-like_TIM-brl"/>
</dbReference>
<proteinExistence type="predicted"/>
<dbReference type="Gene3D" id="3.20.20.150">
    <property type="entry name" value="Divalent-metal-dependent TIM barrel enzymes"/>
    <property type="match status" value="1"/>
</dbReference>
<dbReference type="AlphaFoldDB" id="A0A934S3C9"/>
<keyword evidence="3" id="KW-1185">Reference proteome</keyword>
<dbReference type="PANTHER" id="PTHR12110:SF41">
    <property type="entry name" value="INOSOSE DEHYDRATASE"/>
    <property type="match status" value="1"/>
</dbReference>
<sequence>MNIGLIGIVKDDLENDFFGTVVRLREIGYEGIEHGEGLLKKLDVDGSEFKGRMSEIGMSSIAYHTTKYSFQDGNEALLDEAESMGVERVCMAWGPAESSAEISEDAELYNKIGQACVDRGMMLTYHNHDHEFAHPSDCSMSYLDMLMSATNPELVHLHLDVAWCLFGGQDPVEYIKRYSRRISVLHMKDLKRLEEGCSEAKGDRESAQFTEVGEGIVPVDSILDAAKTCNASWLVVEQDRLGDLPAWESVSLSFENLKSKALEKQLTRSMV</sequence>
<name>A0A934S3C9_9BACT</name>
<dbReference type="SUPFAM" id="SSF51658">
    <property type="entry name" value="Xylose isomerase-like"/>
    <property type="match status" value="1"/>
</dbReference>
<feature type="domain" description="Xylose isomerase-like TIM barrel" evidence="1">
    <location>
        <begin position="23"/>
        <end position="239"/>
    </location>
</feature>
<dbReference type="RefSeq" id="WP_200359403.1">
    <property type="nucleotide sequence ID" value="NZ_JAENIL010000089.1"/>
</dbReference>
<protein>
    <submittedName>
        <fullName evidence="2">Sugar phosphate isomerase/epimerase</fullName>
    </submittedName>
</protein>
<evidence type="ECO:0000313" key="3">
    <source>
        <dbReference type="Proteomes" id="UP000617628"/>
    </source>
</evidence>
<dbReference type="Pfam" id="PF01261">
    <property type="entry name" value="AP_endonuc_2"/>
    <property type="match status" value="1"/>
</dbReference>
<dbReference type="GO" id="GO:0016853">
    <property type="term" value="F:isomerase activity"/>
    <property type="evidence" value="ECO:0007669"/>
    <property type="project" value="UniProtKB-KW"/>
</dbReference>
<reference evidence="2" key="1">
    <citation type="submission" date="2021-01" db="EMBL/GenBank/DDBJ databases">
        <title>Modified the classification status of verrucomicrobia.</title>
        <authorList>
            <person name="Feng X."/>
        </authorList>
    </citation>
    <scope>NUCLEOTIDE SEQUENCE</scope>
    <source>
        <strain evidence="2">KCTC 13126</strain>
    </source>
</reference>
<dbReference type="EMBL" id="JAENIL010000089">
    <property type="protein sequence ID" value="MBK1880440.1"/>
    <property type="molecule type" value="Genomic_DNA"/>
</dbReference>
<dbReference type="PANTHER" id="PTHR12110">
    <property type="entry name" value="HYDROXYPYRUVATE ISOMERASE"/>
    <property type="match status" value="1"/>
</dbReference>
<evidence type="ECO:0000259" key="1">
    <source>
        <dbReference type="Pfam" id="PF01261"/>
    </source>
</evidence>
<keyword evidence="2" id="KW-0413">Isomerase</keyword>
<evidence type="ECO:0000313" key="2">
    <source>
        <dbReference type="EMBL" id="MBK1880440.1"/>
    </source>
</evidence>
<comment type="caution">
    <text evidence="2">The sequence shown here is derived from an EMBL/GenBank/DDBJ whole genome shotgun (WGS) entry which is preliminary data.</text>
</comment>
<dbReference type="Proteomes" id="UP000617628">
    <property type="component" value="Unassembled WGS sequence"/>
</dbReference>
<accession>A0A934S3C9</accession>
<dbReference type="InterPro" id="IPR036237">
    <property type="entry name" value="Xyl_isomerase-like_sf"/>
</dbReference>
<organism evidence="2 3">
    <name type="scientific">Pelagicoccus mobilis</name>
    <dbReference type="NCBI Taxonomy" id="415221"/>
    <lineage>
        <taxon>Bacteria</taxon>
        <taxon>Pseudomonadati</taxon>
        <taxon>Verrucomicrobiota</taxon>
        <taxon>Opitutia</taxon>
        <taxon>Puniceicoccales</taxon>
        <taxon>Pelagicoccaceae</taxon>
        <taxon>Pelagicoccus</taxon>
    </lineage>
</organism>
<dbReference type="InterPro" id="IPR050312">
    <property type="entry name" value="IolE/XylAMocC-like"/>
</dbReference>
<gene>
    <name evidence="2" type="ORF">JIN87_26375</name>
</gene>